<sequence>MGIKKGNAESMYKCAKLLTKNHLGVPFLYFKMAASKGYKDAICKFAKICKYDSYLLQLYKDELIHVFKLAIENGNKVAMYDYGKLLYKGTIENKNTDKACYYFKNGSICKPNMQ</sequence>
<comment type="caution">
    <text evidence="1">The sequence shown here is derived from an EMBL/GenBank/DDBJ whole genome shotgun (WGS) entry which is preliminary data.</text>
</comment>
<dbReference type="EMBL" id="JAPFFF010000013">
    <property type="protein sequence ID" value="KAK8871545.1"/>
    <property type="molecule type" value="Genomic_DNA"/>
</dbReference>
<keyword evidence="2" id="KW-1185">Reference proteome</keyword>
<gene>
    <name evidence="1" type="ORF">M9Y10_007277</name>
</gene>
<dbReference type="InterPro" id="IPR011990">
    <property type="entry name" value="TPR-like_helical_dom_sf"/>
</dbReference>
<name>A0ABR2J1U9_9EUKA</name>
<dbReference type="Proteomes" id="UP001470230">
    <property type="component" value="Unassembled WGS sequence"/>
</dbReference>
<dbReference type="SUPFAM" id="SSF81901">
    <property type="entry name" value="HCP-like"/>
    <property type="match status" value="1"/>
</dbReference>
<accession>A0ABR2J1U9</accession>
<proteinExistence type="predicted"/>
<protein>
    <submittedName>
        <fullName evidence="1">Uncharacterized protein</fullName>
    </submittedName>
</protein>
<reference evidence="1 2" key="1">
    <citation type="submission" date="2024-04" db="EMBL/GenBank/DDBJ databases">
        <title>Tritrichomonas musculus Genome.</title>
        <authorList>
            <person name="Alves-Ferreira E."/>
            <person name="Grigg M."/>
            <person name="Lorenzi H."/>
            <person name="Galac M."/>
        </authorList>
    </citation>
    <scope>NUCLEOTIDE SEQUENCE [LARGE SCALE GENOMIC DNA]</scope>
    <source>
        <strain evidence="1 2">EAF2021</strain>
    </source>
</reference>
<evidence type="ECO:0000313" key="1">
    <source>
        <dbReference type="EMBL" id="KAK8871545.1"/>
    </source>
</evidence>
<organism evidence="1 2">
    <name type="scientific">Tritrichomonas musculus</name>
    <dbReference type="NCBI Taxonomy" id="1915356"/>
    <lineage>
        <taxon>Eukaryota</taxon>
        <taxon>Metamonada</taxon>
        <taxon>Parabasalia</taxon>
        <taxon>Tritrichomonadida</taxon>
        <taxon>Tritrichomonadidae</taxon>
        <taxon>Tritrichomonas</taxon>
    </lineage>
</organism>
<dbReference type="Gene3D" id="1.25.40.10">
    <property type="entry name" value="Tetratricopeptide repeat domain"/>
    <property type="match status" value="1"/>
</dbReference>
<evidence type="ECO:0000313" key="2">
    <source>
        <dbReference type="Proteomes" id="UP001470230"/>
    </source>
</evidence>